<protein>
    <recommendedName>
        <fullName evidence="8">mitogen-activated protein kinase kinase</fullName>
        <ecNumber evidence="8">2.7.12.2</ecNumber>
    </recommendedName>
</protein>
<evidence type="ECO:0000256" key="3">
    <source>
        <dbReference type="ARBA" id="ARBA00022679"/>
    </source>
</evidence>
<dbReference type="Pfam" id="PF00069">
    <property type="entry name" value="Pkinase"/>
    <property type="match status" value="1"/>
</dbReference>
<evidence type="ECO:0000256" key="7">
    <source>
        <dbReference type="ARBA" id="ARBA00038035"/>
    </source>
</evidence>
<evidence type="ECO:0000256" key="5">
    <source>
        <dbReference type="ARBA" id="ARBA00022777"/>
    </source>
</evidence>
<gene>
    <name evidence="15" type="ORF">AXG93_4284s1100</name>
</gene>
<comment type="catalytic activity">
    <reaction evidence="10">
        <text>L-threonyl-[protein] + ATP = O-phospho-L-threonyl-[protein] + ADP + H(+)</text>
        <dbReference type="Rhea" id="RHEA:46608"/>
        <dbReference type="Rhea" id="RHEA-COMP:11060"/>
        <dbReference type="Rhea" id="RHEA-COMP:11605"/>
        <dbReference type="ChEBI" id="CHEBI:15378"/>
        <dbReference type="ChEBI" id="CHEBI:30013"/>
        <dbReference type="ChEBI" id="CHEBI:30616"/>
        <dbReference type="ChEBI" id="CHEBI:61977"/>
        <dbReference type="ChEBI" id="CHEBI:456216"/>
        <dbReference type="EC" id="2.7.12.2"/>
    </reaction>
</comment>
<evidence type="ECO:0000256" key="13">
    <source>
        <dbReference type="RuleBase" id="RU000304"/>
    </source>
</evidence>
<dbReference type="Gene3D" id="3.30.200.20">
    <property type="entry name" value="Phosphorylase Kinase, domain 1"/>
    <property type="match status" value="1"/>
</dbReference>
<dbReference type="PROSITE" id="PS50011">
    <property type="entry name" value="PROTEIN_KINASE_DOM"/>
    <property type="match status" value="1"/>
</dbReference>
<comment type="catalytic activity">
    <reaction evidence="11">
        <text>L-tyrosyl-[protein] + ATP = O-phospho-L-tyrosyl-[protein] + ADP + H(+)</text>
        <dbReference type="Rhea" id="RHEA:10596"/>
        <dbReference type="Rhea" id="RHEA-COMP:10136"/>
        <dbReference type="Rhea" id="RHEA-COMP:20101"/>
        <dbReference type="ChEBI" id="CHEBI:15378"/>
        <dbReference type="ChEBI" id="CHEBI:30616"/>
        <dbReference type="ChEBI" id="CHEBI:46858"/>
        <dbReference type="ChEBI" id="CHEBI:61978"/>
        <dbReference type="ChEBI" id="CHEBI:456216"/>
        <dbReference type="EC" id="2.7.12.2"/>
    </reaction>
</comment>
<feature type="domain" description="Protein kinase" evidence="14">
    <location>
        <begin position="154"/>
        <end position="415"/>
    </location>
</feature>
<keyword evidence="1 13" id="KW-0723">Serine/threonine-protein kinase</keyword>
<evidence type="ECO:0000259" key="14">
    <source>
        <dbReference type="PROSITE" id="PS50011"/>
    </source>
</evidence>
<evidence type="ECO:0000313" key="16">
    <source>
        <dbReference type="Proteomes" id="UP000077202"/>
    </source>
</evidence>
<dbReference type="PROSITE" id="PS00108">
    <property type="entry name" value="PROTEIN_KINASE_ST"/>
    <property type="match status" value="1"/>
</dbReference>
<dbReference type="InterPro" id="IPR008271">
    <property type="entry name" value="Ser/Thr_kinase_AS"/>
</dbReference>
<dbReference type="CDD" id="cd06623">
    <property type="entry name" value="PKc_MAPKK_plant_like"/>
    <property type="match status" value="1"/>
</dbReference>
<dbReference type="FunFam" id="1.10.510.10:FF:000350">
    <property type="entry name" value="Mitogen-activated protein kinase 2"/>
    <property type="match status" value="1"/>
</dbReference>
<dbReference type="InterPro" id="IPR011009">
    <property type="entry name" value="Kinase-like_dom_sf"/>
</dbReference>
<comment type="catalytic activity">
    <reaction evidence="9">
        <text>L-seryl-[protein] + ATP = O-phospho-L-seryl-[protein] + ADP + H(+)</text>
        <dbReference type="Rhea" id="RHEA:17989"/>
        <dbReference type="Rhea" id="RHEA-COMP:9863"/>
        <dbReference type="Rhea" id="RHEA-COMP:11604"/>
        <dbReference type="ChEBI" id="CHEBI:15378"/>
        <dbReference type="ChEBI" id="CHEBI:29999"/>
        <dbReference type="ChEBI" id="CHEBI:30616"/>
        <dbReference type="ChEBI" id="CHEBI:83421"/>
        <dbReference type="ChEBI" id="CHEBI:456216"/>
        <dbReference type="EC" id="2.7.12.2"/>
    </reaction>
</comment>
<dbReference type="GO" id="GO:0004708">
    <property type="term" value="F:MAP kinase kinase activity"/>
    <property type="evidence" value="ECO:0007669"/>
    <property type="project" value="UniProtKB-EC"/>
</dbReference>
<comment type="similarity">
    <text evidence="7">Belongs to the protein kinase superfamily. STE Ser/Thr protein kinase family. MAP kinase kinase subfamily.</text>
</comment>
<evidence type="ECO:0000256" key="11">
    <source>
        <dbReference type="ARBA" id="ARBA00051693"/>
    </source>
</evidence>
<feature type="binding site" evidence="12">
    <location>
        <position position="183"/>
    </location>
    <ligand>
        <name>ATP</name>
        <dbReference type="ChEBI" id="CHEBI:30616"/>
    </ligand>
</feature>
<dbReference type="PROSITE" id="PS00107">
    <property type="entry name" value="PROTEIN_KINASE_ATP"/>
    <property type="match status" value="1"/>
</dbReference>
<reference evidence="15" key="1">
    <citation type="submission" date="2016-03" db="EMBL/GenBank/DDBJ databases">
        <title>Mechanisms controlling the formation of the plant cell surface in tip-growing cells are functionally conserved among land plants.</title>
        <authorList>
            <person name="Honkanen S."/>
            <person name="Jones V.A."/>
            <person name="Morieri G."/>
            <person name="Champion C."/>
            <person name="Hetherington A.J."/>
            <person name="Kelly S."/>
            <person name="Saint-Marcoux D."/>
            <person name="Proust H."/>
            <person name="Prescott H."/>
            <person name="Dolan L."/>
        </authorList>
    </citation>
    <scope>NUCLEOTIDE SEQUENCE [LARGE SCALE GENOMIC DNA]</scope>
    <source>
        <tissue evidence="15">Whole gametophyte</tissue>
    </source>
</reference>
<evidence type="ECO:0000256" key="12">
    <source>
        <dbReference type="PROSITE-ProRule" id="PRU10141"/>
    </source>
</evidence>
<dbReference type="Gene3D" id="1.10.510.10">
    <property type="entry name" value="Transferase(Phosphotransferase) domain 1"/>
    <property type="match status" value="1"/>
</dbReference>
<evidence type="ECO:0000256" key="2">
    <source>
        <dbReference type="ARBA" id="ARBA00022553"/>
    </source>
</evidence>
<dbReference type="SMART" id="SM00220">
    <property type="entry name" value="S_TKc"/>
    <property type="match status" value="1"/>
</dbReference>
<keyword evidence="6 12" id="KW-0067">ATP-binding</keyword>
<comment type="caution">
    <text evidence="15">The sequence shown here is derived from an EMBL/GenBank/DDBJ whole genome shotgun (WGS) entry which is preliminary data.</text>
</comment>
<keyword evidence="3" id="KW-0808">Transferase</keyword>
<evidence type="ECO:0000256" key="8">
    <source>
        <dbReference type="ARBA" id="ARBA00038999"/>
    </source>
</evidence>
<dbReference type="InterPro" id="IPR000719">
    <property type="entry name" value="Prot_kinase_dom"/>
</dbReference>
<dbReference type="AlphaFoldDB" id="A0A176VRU8"/>
<dbReference type="EC" id="2.7.12.2" evidence="8"/>
<organism evidence="15 16">
    <name type="scientific">Marchantia polymorpha subsp. ruderalis</name>
    <dbReference type="NCBI Taxonomy" id="1480154"/>
    <lineage>
        <taxon>Eukaryota</taxon>
        <taxon>Viridiplantae</taxon>
        <taxon>Streptophyta</taxon>
        <taxon>Embryophyta</taxon>
        <taxon>Marchantiophyta</taxon>
        <taxon>Marchantiopsida</taxon>
        <taxon>Marchantiidae</taxon>
        <taxon>Marchantiales</taxon>
        <taxon>Marchantiaceae</taxon>
        <taxon>Marchantia</taxon>
    </lineage>
</organism>
<accession>A0A176VRU8</accession>
<evidence type="ECO:0000256" key="1">
    <source>
        <dbReference type="ARBA" id="ARBA00022527"/>
    </source>
</evidence>
<dbReference type="Proteomes" id="UP000077202">
    <property type="component" value="Unassembled WGS sequence"/>
</dbReference>
<evidence type="ECO:0000256" key="10">
    <source>
        <dbReference type="ARBA" id="ARBA00049299"/>
    </source>
</evidence>
<sequence length="434" mass="48592">MIDTDEGQGDGEGMLFGWLTADVVAQLKESSASSCVAAEVEGFVGNGVLATLLINHLPKRARRVYSWKRKPGFELEKMAFANEKRPRLKLPIPTRDPTMFTRNYPTDFPAPMPLPLPPPFAGQQYPEPQRLPPAPQQFLPSPANHNQDVLLEDLERIGILGSGSGGKVYKARHKRSGKIYALKCIQDKHEPMLMRQIMKEMQILRGANDSRFVVQCYGVYERGGEIMFVLEYMDAGTLADVLHKQKKISEEYLAEMTRQVLTGLAYLHKKKIVHRDIKPSNLLLNNKQEVKIADFGVSTVLAHTMAQCNSFVGTCAYMSPERFNPDGNGGNYDGYSADIWSLGLTLLECFIGRFPCLKPGERPDWPTLMCAICLGDPPSPPPEATPNFRNFIRLCLQKDALRRPTAEQLLKHAYLTQYEGQPCNLATLLQGLQV</sequence>
<proteinExistence type="inferred from homology"/>
<dbReference type="PANTHER" id="PTHR48013">
    <property type="entry name" value="DUAL SPECIFICITY MITOGEN-ACTIVATED PROTEIN KINASE KINASE 5-RELATED"/>
    <property type="match status" value="1"/>
</dbReference>
<keyword evidence="5" id="KW-0418">Kinase</keyword>
<dbReference type="GO" id="GO:0006950">
    <property type="term" value="P:response to stress"/>
    <property type="evidence" value="ECO:0007669"/>
    <property type="project" value="UniProtKB-ARBA"/>
</dbReference>
<evidence type="ECO:0000256" key="9">
    <source>
        <dbReference type="ARBA" id="ARBA00049014"/>
    </source>
</evidence>
<keyword evidence="4 12" id="KW-0547">Nucleotide-binding</keyword>
<name>A0A176VRU8_MARPO</name>
<dbReference type="GO" id="GO:0005524">
    <property type="term" value="F:ATP binding"/>
    <property type="evidence" value="ECO:0007669"/>
    <property type="project" value="UniProtKB-UniRule"/>
</dbReference>
<keyword evidence="16" id="KW-1185">Reference proteome</keyword>
<evidence type="ECO:0000256" key="4">
    <source>
        <dbReference type="ARBA" id="ARBA00022741"/>
    </source>
</evidence>
<evidence type="ECO:0000256" key="6">
    <source>
        <dbReference type="ARBA" id="ARBA00022840"/>
    </source>
</evidence>
<dbReference type="EMBL" id="LVLJ01002827">
    <property type="protein sequence ID" value="OAE23540.1"/>
    <property type="molecule type" value="Genomic_DNA"/>
</dbReference>
<keyword evidence="2" id="KW-0597">Phosphoprotein</keyword>
<dbReference type="SUPFAM" id="SSF56112">
    <property type="entry name" value="Protein kinase-like (PK-like)"/>
    <property type="match status" value="1"/>
</dbReference>
<dbReference type="FunFam" id="3.30.200.20:FF:000040">
    <property type="entry name" value="Dual specificity mitogen-activated protein kinase kinase"/>
    <property type="match status" value="1"/>
</dbReference>
<dbReference type="PANTHER" id="PTHR48013:SF9">
    <property type="entry name" value="DUAL SPECIFICITY MITOGEN-ACTIVATED PROTEIN KINASE KINASE 5"/>
    <property type="match status" value="1"/>
</dbReference>
<evidence type="ECO:0000313" key="15">
    <source>
        <dbReference type="EMBL" id="OAE23540.1"/>
    </source>
</evidence>
<dbReference type="InterPro" id="IPR017441">
    <property type="entry name" value="Protein_kinase_ATP_BS"/>
</dbReference>
<dbReference type="GO" id="GO:0004674">
    <property type="term" value="F:protein serine/threonine kinase activity"/>
    <property type="evidence" value="ECO:0007669"/>
    <property type="project" value="UniProtKB-KW"/>
</dbReference>